<dbReference type="AlphaFoldDB" id="A0A2T0AGJ7"/>
<comment type="caution">
    <text evidence="2">The sequence shown here is derived from an EMBL/GenBank/DDBJ whole genome shotgun (WGS) entry which is preliminary data.</text>
</comment>
<accession>A0A2T0AGJ7</accession>
<protein>
    <submittedName>
        <fullName evidence="2">Uncharacterized protein</fullName>
    </submittedName>
</protein>
<organism evidence="2 3">
    <name type="scientific">Rhodotorula toruloides</name>
    <name type="common">Yeast</name>
    <name type="synonym">Rhodosporidium toruloides</name>
    <dbReference type="NCBI Taxonomy" id="5286"/>
    <lineage>
        <taxon>Eukaryota</taxon>
        <taxon>Fungi</taxon>
        <taxon>Dikarya</taxon>
        <taxon>Basidiomycota</taxon>
        <taxon>Pucciniomycotina</taxon>
        <taxon>Microbotryomycetes</taxon>
        <taxon>Sporidiobolales</taxon>
        <taxon>Sporidiobolaceae</taxon>
        <taxon>Rhodotorula</taxon>
    </lineage>
</organism>
<dbReference type="Proteomes" id="UP000239560">
    <property type="component" value="Unassembled WGS sequence"/>
</dbReference>
<feature type="compositionally biased region" description="Acidic residues" evidence="1">
    <location>
        <begin position="278"/>
        <end position="291"/>
    </location>
</feature>
<dbReference type="EMBL" id="LCTV02000002">
    <property type="protein sequence ID" value="PRQ77115.1"/>
    <property type="molecule type" value="Genomic_DNA"/>
</dbReference>
<feature type="compositionally biased region" description="Basic residues" evidence="1">
    <location>
        <begin position="369"/>
        <end position="380"/>
    </location>
</feature>
<evidence type="ECO:0000313" key="3">
    <source>
        <dbReference type="Proteomes" id="UP000239560"/>
    </source>
</evidence>
<gene>
    <name evidence="2" type="ORF">AAT19DRAFT_12533</name>
</gene>
<sequence length="435" mass="46428">MLPRHPRLDELTDRLRSIVDELESAAGVAVACPPALLAELRRAQGLHRAYSYLSATPAASSPAHIVQAPTARALGSSHIASVSPSPVGVRLPSEARPSVPAHPSRTTSRVEVSPALSTPSTSRIRSQGDLRRSLDADATSGDHTNDEPADGNVRIATSDTLAATPLAPPEVSHADSCARSTTSAAPDSHALDPPSPSSRIPRQSVKGQPVLPTPPASFSRRCGPFESPSRGDVFLSPVHQASSFESAGAEDQLNRHNLSSSDAAEGERPPPAGPEVGSDGDEVDSDGDDDAHEPYKPPDTDAEMDEELDQVELDDLDEDMMDLFATGDEAVRRTLISARPSTPAADRVFVQKRARSDLTDESDAEEERRKRRKNKGKKSSTAHESRQVRLPKNGILAPRSPLAVFTNQLYALGQPGIQQQIGDIVSSIRPRACRT</sequence>
<reference evidence="2 3" key="1">
    <citation type="journal article" date="2018" name="Elife">
        <title>Functional genomics of lipid metabolism in the oleaginous yeast Rhodosporidium toruloides.</title>
        <authorList>
            <person name="Coradetti S.T."/>
            <person name="Pinel D."/>
            <person name="Geiselman G."/>
            <person name="Ito M."/>
            <person name="Mondo S."/>
            <person name="Reilly M.C."/>
            <person name="Cheng Y.F."/>
            <person name="Bauer S."/>
            <person name="Grigoriev I."/>
            <person name="Gladden J.M."/>
            <person name="Simmons B.A."/>
            <person name="Brem R."/>
            <person name="Arkin A.P."/>
            <person name="Skerker J.M."/>
        </authorList>
    </citation>
    <scope>NUCLEOTIDE SEQUENCE [LARGE SCALE GENOMIC DNA]</scope>
    <source>
        <strain evidence="2 3">NBRC 0880</strain>
    </source>
</reference>
<evidence type="ECO:0000256" key="1">
    <source>
        <dbReference type="SAM" id="MobiDB-lite"/>
    </source>
</evidence>
<feature type="compositionally biased region" description="Polar residues" evidence="1">
    <location>
        <begin position="104"/>
        <end position="125"/>
    </location>
</feature>
<evidence type="ECO:0000313" key="2">
    <source>
        <dbReference type="EMBL" id="PRQ77115.1"/>
    </source>
</evidence>
<proteinExistence type="predicted"/>
<feature type="region of interest" description="Disordered" evidence="1">
    <location>
        <begin position="335"/>
        <end position="389"/>
    </location>
</feature>
<feature type="region of interest" description="Disordered" evidence="1">
    <location>
        <begin position="84"/>
        <end position="321"/>
    </location>
</feature>
<name>A0A2T0AGJ7_RHOTO</name>
<feature type="compositionally biased region" description="Acidic residues" evidence="1">
    <location>
        <begin position="300"/>
        <end position="321"/>
    </location>
</feature>
<feature type="compositionally biased region" description="Basic and acidic residues" evidence="1">
    <location>
        <begin position="126"/>
        <end position="135"/>
    </location>
</feature>